<feature type="compositionally biased region" description="Basic and acidic residues" evidence="1">
    <location>
        <begin position="98"/>
        <end position="120"/>
    </location>
</feature>
<keyword evidence="3" id="KW-1185">Reference proteome</keyword>
<proteinExistence type="predicted"/>
<evidence type="ECO:0000313" key="3">
    <source>
        <dbReference type="Proteomes" id="UP000632659"/>
    </source>
</evidence>
<dbReference type="Proteomes" id="UP000632659">
    <property type="component" value="Unassembled WGS sequence"/>
</dbReference>
<evidence type="ECO:0000256" key="1">
    <source>
        <dbReference type="SAM" id="MobiDB-lite"/>
    </source>
</evidence>
<accession>A0A8J6TRH8</accession>
<dbReference type="AlphaFoldDB" id="A0A8J6TRH8"/>
<sequence length="126" mass="14319">MITFGKKALMEEYGLTEAQAKEIRESHFEALNIVRGKVNTQHERDKLTTAIVNMLPCLSELGSLRSVLATVQWAYRKEDQKRLNMMAEAFEETPPKQLESKPEPPKQPEPKPAAEPKEAAQNEDQN</sequence>
<evidence type="ECO:0000313" key="2">
    <source>
        <dbReference type="EMBL" id="MBC8610796.1"/>
    </source>
</evidence>
<comment type="caution">
    <text evidence="2">The sequence shown here is derived from an EMBL/GenBank/DDBJ whole genome shotgun (WGS) entry which is preliminary data.</text>
</comment>
<dbReference type="EMBL" id="JACRTL010000003">
    <property type="protein sequence ID" value="MBC8610796.1"/>
    <property type="molecule type" value="Genomic_DNA"/>
</dbReference>
<gene>
    <name evidence="2" type="ORF">H8702_06620</name>
</gene>
<name>A0A8J6TRH8_9FIRM</name>
<protein>
    <submittedName>
        <fullName evidence="2">Uncharacterized protein</fullName>
    </submittedName>
</protein>
<reference evidence="2" key="1">
    <citation type="submission" date="2020-08" db="EMBL/GenBank/DDBJ databases">
        <title>Genome public.</title>
        <authorList>
            <person name="Liu C."/>
            <person name="Sun Q."/>
        </authorList>
    </citation>
    <scope>NUCLEOTIDE SEQUENCE</scope>
    <source>
        <strain evidence="2">NSJ-15</strain>
    </source>
</reference>
<dbReference type="RefSeq" id="WP_187536455.1">
    <property type="nucleotide sequence ID" value="NZ_JACRTL010000003.1"/>
</dbReference>
<feature type="region of interest" description="Disordered" evidence="1">
    <location>
        <begin position="85"/>
        <end position="126"/>
    </location>
</feature>
<organism evidence="2 3">
    <name type="scientific">Massiliimalia timonensis</name>
    <dbReference type="NCBI Taxonomy" id="1987501"/>
    <lineage>
        <taxon>Bacteria</taxon>
        <taxon>Bacillati</taxon>
        <taxon>Bacillota</taxon>
        <taxon>Clostridia</taxon>
        <taxon>Eubacteriales</taxon>
        <taxon>Oscillospiraceae</taxon>
        <taxon>Massiliimalia</taxon>
    </lineage>
</organism>